<dbReference type="Proteomes" id="UP000294958">
    <property type="component" value="Unassembled WGS sequence"/>
</dbReference>
<keyword evidence="3" id="KW-1185">Reference proteome</keyword>
<name>A0A4R6YAS9_9HYPH</name>
<organism evidence="2 3">
    <name type="scientific">Aquamicrobium defluvii</name>
    <dbReference type="NCBI Taxonomy" id="69279"/>
    <lineage>
        <taxon>Bacteria</taxon>
        <taxon>Pseudomonadati</taxon>
        <taxon>Pseudomonadota</taxon>
        <taxon>Alphaproteobacteria</taxon>
        <taxon>Hyphomicrobiales</taxon>
        <taxon>Phyllobacteriaceae</taxon>
        <taxon>Aquamicrobium</taxon>
    </lineage>
</organism>
<evidence type="ECO:0000313" key="3">
    <source>
        <dbReference type="Proteomes" id="UP000294958"/>
    </source>
</evidence>
<proteinExistence type="predicted"/>
<accession>A0A4R6YAS9</accession>
<sequence>MTGFTQPAQVVRRGDLPYPAGSTGLRQDMRGKELN</sequence>
<evidence type="ECO:0000256" key="1">
    <source>
        <dbReference type="SAM" id="MobiDB-lite"/>
    </source>
</evidence>
<protein>
    <submittedName>
        <fullName evidence="2">Uncharacterized protein</fullName>
    </submittedName>
</protein>
<feature type="region of interest" description="Disordered" evidence="1">
    <location>
        <begin position="1"/>
        <end position="35"/>
    </location>
</feature>
<dbReference type="EMBL" id="SNZF01000026">
    <property type="protein sequence ID" value="TDR32654.1"/>
    <property type="molecule type" value="Genomic_DNA"/>
</dbReference>
<dbReference type="AlphaFoldDB" id="A0A4R6YAS9"/>
<reference evidence="2 3" key="1">
    <citation type="submission" date="2019-03" db="EMBL/GenBank/DDBJ databases">
        <title>Genomic Encyclopedia of Type Strains, Phase IV (KMG-IV): sequencing the most valuable type-strain genomes for metagenomic binning, comparative biology and taxonomic classification.</title>
        <authorList>
            <person name="Goeker M."/>
        </authorList>
    </citation>
    <scope>NUCLEOTIDE SEQUENCE [LARGE SCALE GENOMIC DNA]</scope>
    <source>
        <strain evidence="2 3">DSM 11603</strain>
    </source>
</reference>
<comment type="caution">
    <text evidence="2">The sequence shown here is derived from an EMBL/GenBank/DDBJ whole genome shotgun (WGS) entry which is preliminary data.</text>
</comment>
<gene>
    <name evidence="2" type="ORF">DES43_12631</name>
</gene>
<evidence type="ECO:0000313" key="2">
    <source>
        <dbReference type="EMBL" id="TDR32654.1"/>
    </source>
</evidence>